<dbReference type="SUPFAM" id="SSF46689">
    <property type="entry name" value="Homeodomain-like"/>
    <property type="match status" value="1"/>
</dbReference>
<keyword evidence="2 4" id="KW-0238">DNA-binding</keyword>
<dbReference type="AlphaFoldDB" id="A0A1G7KU98"/>
<evidence type="ECO:0000256" key="2">
    <source>
        <dbReference type="ARBA" id="ARBA00023125"/>
    </source>
</evidence>
<dbReference type="PANTHER" id="PTHR30055">
    <property type="entry name" value="HTH-TYPE TRANSCRIPTIONAL REGULATOR RUTR"/>
    <property type="match status" value="1"/>
</dbReference>
<keyword evidence="7" id="KW-1185">Reference proteome</keyword>
<evidence type="ECO:0000256" key="4">
    <source>
        <dbReference type="PROSITE-ProRule" id="PRU00335"/>
    </source>
</evidence>
<dbReference type="RefSeq" id="WP_090044973.1">
    <property type="nucleotide sequence ID" value="NZ_FNCC01000001.1"/>
</dbReference>
<organism evidence="6 7">
    <name type="scientific">Lentzea fradiae</name>
    <dbReference type="NCBI Taxonomy" id="200378"/>
    <lineage>
        <taxon>Bacteria</taxon>
        <taxon>Bacillati</taxon>
        <taxon>Actinomycetota</taxon>
        <taxon>Actinomycetes</taxon>
        <taxon>Pseudonocardiales</taxon>
        <taxon>Pseudonocardiaceae</taxon>
        <taxon>Lentzea</taxon>
    </lineage>
</organism>
<evidence type="ECO:0000313" key="6">
    <source>
        <dbReference type="EMBL" id="SDF40775.1"/>
    </source>
</evidence>
<reference evidence="7" key="1">
    <citation type="submission" date="2016-10" db="EMBL/GenBank/DDBJ databases">
        <authorList>
            <person name="Varghese N."/>
            <person name="Submissions S."/>
        </authorList>
    </citation>
    <scope>NUCLEOTIDE SEQUENCE [LARGE SCALE GENOMIC DNA]</scope>
    <source>
        <strain evidence="7">CGMCC 4.3506</strain>
    </source>
</reference>
<sequence length="182" mass="19797">MSRAPRKDGIANREKILVAALRTLQRDVTAPMADVAQEAGVGPGTLYRHFRDRNALLDALQVRSISMVLVLVEEVLASEPSGVDAVREFLERTVAHGSELFLPYHGAPRTTDAEYLVLERKVWDGVGEMVSRGVADGTLRADLTAHDVIIFGSLVAVPIPGVDDWSLVAGRQIDLFLAAITR</sequence>
<dbReference type="Proteomes" id="UP000199623">
    <property type="component" value="Unassembled WGS sequence"/>
</dbReference>
<evidence type="ECO:0000313" key="7">
    <source>
        <dbReference type="Proteomes" id="UP000199623"/>
    </source>
</evidence>
<feature type="DNA-binding region" description="H-T-H motif" evidence="4">
    <location>
        <begin position="31"/>
        <end position="50"/>
    </location>
</feature>
<evidence type="ECO:0000256" key="3">
    <source>
        <dbReference type="ARBA" id="ARBA00023163"/>
    </source>
</evidence>
<feature type="domain" description="HTH tetR-type" evidence="5">
    <location>
        <begin position="10"/>
        <end position="68"/>
    </location>
</feature>
<dbReference type="InterPro" id="IPR001647">
    <property type="entry name" value="HTH_TetR"/>
</dbReference>
<dbReference type="PANTHER" id="PTHR30055:SF234">
    <property type="entry name" value="HTH-TYPE TRANSCRIPTIONAL REGULATOR BETI"/>
    <property type="match status" value="1"/>
</dbReference>
<keyword evidence="3" id="KW-0804">Transcription</keyword>
<keyword evidence="1" id="KW-0805">Transcription regulation</keyword>
<protein>
    <submittedName>
        <fullName evidence="6">Transcriptional regulator, TetR family</fullName>
    </submittedName>
</protein>
<dbReference type="InterPro" id="IPR036271">
    <property type="entry name" value="Tet_transcr_reg_TetR-rel_C_sf"/>
</dbReference>
<dbReference type="Pfam" id="PF00440">
    <property type="entry name" value="TetR_N"/>
    <property type="match status" value="1"/>
</dbReference>
<dbReference type="STRING" id="200378.SAMN05216553_101486"/>
<proteinExistence type="predicted"/>
<name>A0A1G7KU98_9PSEU</name>
<dbReference type="EMBL" id="FNCC01000001">
    <property type="protein sequence ID" value="SDF40775.1"/>
    <property type="molecule type" value="Genomic_DNA"/>
</dbReference>
<accession>A0A1G7KU98</accession>
<evidence type="ECO:0000256" key="1">
    <source>
        <dbReference type="ARBA" id="ARBA00023015"/>
    </source>
</evidence>
<dbReference type="GO" id="GO:0000976">
    <property type="term" value="F:transcription cis-regulatory region binding"/>
    <property type="evidence" value="ECO:0007669"/>
    <property type="project" value="TreeGrafter"/>
</dbReference>
<dbReference type="InterPro" id="IPR050109">
    <property type="entry name" value="HTH-type_TetR-like_transc_reg"/>
</dbReference>
<dbReference type="InterPro" id="IPR009057">
    <property type="entry name" value="Homeodomain-like_sf"/>
</dbReference>
<dbReference type="SUPFAM" id="SSF48498">
    <property type="entry name" value="Tetracyclin repressor-like, C-terminal domain"/>
    <property type="match status" value="1"/>
</dbReference>
<dbReference type="Gene3D" id="1.10.357.10">
    <property type="entry name" value="Tetracycline Repressor, domain 2"/>
    <property type="match status" value="1"/>
</dbReference>
<dbReference type="GO" id="GO:0003700">
    <property type="term" value="F:DNA-binding transcription factor activity"/>
    <property type="evidence" value="ECO:0007669"/>
    <property type="project" value="TreeGrafter"/>
</dbReference>
<evidence type="ECO:0000259" key="5">
    <source>
        <dbReference type="PROSITE" id="PS50977"/>
    </source>
</evidence>
<gene>
    <name evidence="6" type="ORF">SAMN05216553_101486</name>
</gene>
<dbReference type="OrthoDB" id="9795011at2"/>
<dbReference type="PROSITE" id="PS50977">
    <property type="entry name" value="HTH_TETR_2"/>
    <property type="match status" value="1"/>
</dbReference>